<keyword evidence="1" id="KW-0812">Transmembrane</keyword>
<proteinExistence type="predicted"/>
<feature type="transmembrane region" description="Helical" evidence="1">
    <location>
        <begin position="52"/>
        <end position="70"/>
    </location>
</feature>
<feature type="transmembrane region" description="Helical" evidence="1">
    <location>
        <begin position="75"/>
        <end position="92"/>
    </location>
</feature>
<keyword evidence="1" id="KW-1133">Transmembrane helix</keyword>
<dbReference type="Proteomes" id="UP001197795">
    <property type="component" value="Unassembled WGS sequence"/>
</dbReference>
<evidence type="ECO:0000256" key="1">
    <source>
        <dbReference type="SAM" id="Phobius"/>
    </source>
</evidence>
<organism evidence="2 3">
    <name type="scientific">Waltera acetigignens</name>
    <dbReference type="NCBI Taxonomy" id="2981769"/>
    <lineage>
        <taxon>Bacteria</taxon>
        <taxon>Bacillati</taxon>
        <taxon>Bacillota</taxon>
        <taxon>Clostridia</taxon>
        <taxon>Lachnospirales</taxon>
        <taxon>Lachnospiraceae</taxon>
        <taxon>Waltera</taxon>
    </lineage>
</organism>
<dbReference type="RefSeq" id="WP_118546891.1">
    <property type="nucleotide sequence ID" value="NZ_JAJEPV010000027.1"/>
</dbReference>
<evidence type="ECO:0000313" key="3">
    <source>
        <dbReference type="Proteomes" id="UP001197795"/>
    </source>
</evidence>
<keyword evidence="3" id="KW-1185">Reference proteome</keyword>
<sequence>MRKNEKEQKRTMQGKSIMMGISTLALLISNSMVAFASSGNYGQNGANWMLDQIFWVALVAFIVGAVVMAAKKNTIGVVTTIIVGAVVCYFIKNPTTLSDIGEKIMGTVLQ</sequence>
<dbReference type="AlphaFoldDB" id="A0AAE3D9C1"/>
<protein>
    <submittedName>
        <fullName evidence="2">Uncharacterized protein</fullName>
    </submittedName>
</protein>
<name>A0AAE3D9C1_9FIRM</name>
<dbReference type="NCBIfam" id="NF040686">
    <property type="entry name" value="TcpD_dom"/>
    <property type="match status" value="1"/>
</dbReference>
<accession>A0AAE3D9C1</accession>
<comment type="caution">
    <text evidence="2">The sequence shown here is derived from an EMBL/GenBank/DDBJ whole genome shotgun (WGS) entry which is preliminary data.</text>
</comment>
<dbReference type="EMBL" id="JAJEPV010000027">
    <property type="protein sequence ID" value="MCC2120209.1"/>
    <property type="molecule type" value="Genomic_DNA"/>
</dbReference>
<keyword evidence="1" id="KW-0472">Membrane</keyword>
<reference evidence="2 3" key="1">
    <citation type="submission" date="2021-10" db="EMBL/GenBank/DDBJ databases">
        <title>Anaerobic single-cell dispensing facilitates the cultivation of human gut bacteria.</title>
        <authorList>
            <person name="Afrizal A."/>
        </authorList>
    </citation>
    <scope>NUCLEOTIDE SEQUENCE [LARGE SCALE GENOMIC DNA]</scope>
    <source>
        <strain evidence="2 3">CLA-AA-H273</strain>
    </source>
</reference>
<evidence type="ECO:0000313" key="2">
    <source>
        <dbReference type="EMBL" id="MCC2120209.1"/>
    </source>
</evidence>
<gene>
    <name evidence="2" type="ORF">LKD75_11555</name>
</gene>
<dbReference type="InterPro" id="IPR049746">
    <property type="entry name" value="TcpD-like_C"/>
</dbReference>